<reference evidence="1 2" key="1">
    <citation type="submission" date="2018-07" db="EMBL/GenBank/DDBJ databases">
        <title>Lactobacillus curvatus genome sequence.</title>
        <authorList>
            <person name="Prechtl R."/>
        </authorList>
    </citation>
    <scope>NUCLEOTIDE SEQUENCE [LARGE SCALE GENOMIC DNA]</scope>
    <source>
        <strain evidence="1 2">TMW 1.1928</strain>
    </source>
</reference>
<dbReference type="EMBL" id="CP031003">
    <property type="protein sequence ID" value="AXN36717.1"/>
    <property type="molecule type" value="Genomic_DNA"/>
</dbReference>
<evidence type="ECO:0000313" key="1">
    <source>
        <dbReference type="EMBL" id="AXN36717.1"/>
    </source>
</evidence>
<evidence type="ECO:0000313" key="2">
    <source>
        <dbReference type="Proteomes" id="UP000257607"/>
    </source>
</evidence>
<dbReference type="AlphaFoldDB" id="A0A385AGF1"/>
<dbReference type="Proteomes" id="UP000257607">
    <property type="component" value="Chromosome"/>
</dbReference>
<gene>
    <name evidence="1" type="ORF">DT351_10450</name>
</gene>
<accession>A0A385AGF1</accession>
<sequence>MQKMVNYFNNLNIEVQSTIDENTDLYLSDFYSGELTCAQLIWKNPPTVLNWQQFGDLVVSIKKEKL</sequence>
<proteinExistence type="predicted"/>
<name>A0A385AGF1_LATCU</name>
<protein>
    <submittedName>
        <fullName evidence="1">Uncharacterized protein</fullName>
    </submittedName>
</protein>
<organism evidence="1 2">
    <name type="scientific">Latilactobacillus curvatus</name>
    <name type="common">Lactobacillus curvatus</name>
    <dbReference type="NCBI Taxonomy" id="28038"/>
    <lineage>
        <taxon>Bacteria</taxon>
        <taxon>Bacillati</taxon>
        <taxon>Bacillota</taxon>
        <taxon>Bacilli</taxon>
        <taxon>Lactobacillales</taxon>
        <taxon>Lactobacillaceae</taxon>
        <taxon>Latilactobacillus</taxon>
    </lineage>
</organism>